<dbReference type="Proteomes" id="UP001596407">
    <property type="component" value="Unassembled WGS sequence"/>
</dbReference>
<protein>
    <submittedName>
        <fullName evidence="3">Uncharacterized protein</fullName>
    </submittedName>
</protein>
<sequence length="92" mass="10155">MSDDRSELRTAAEKLHEAREGTDHADAAERLETYAEQVETMADADRGPDHGRLARLEHNLHDVQSDLDADATEAVKSALEHAQAYRSTVEGV</sequence>
<dbReference type="EMBL" id="JBHSZH010000001">
    <property type="protein sequence ID" value="MFC7078753.1"/>
    <property type="molecule type" value="Genomic_DNA"/>
</dbReference>
<dbReference type="Pfam" id="PF24430">
    <property type="entry name" value="DUF7553"/>
    <property type="match status" value="1"/>
</dbReference>
<gene>
    <name evidence="2" type="ORF">ACFQJ6_00020</name>
    <name evidence="3" type="ORF">ACFQJ6_02010</name>
</gene>
<feature type="region of interest" description="Disordered" evidence="1">
    <location>
        <begin position="1"/>
        <end position="27"/>
    </location>
</feature>
<reference evidence="4" key="2">
    <citation type="journal article" date="2019" name="Int. J. Syst. Evol. Microbiol.">
        <title>The Global Catalogue of Microorganisms (GCM) 10K type strain sequencing project: providing services to taxonomists for standard genome sequencing and annotation.</title>
        <authorList>
            <consortium name="The Broad Institute Genomics Platform"/>
            <consortium name="The Broad Institute Genome Sequencing Center for Infectious Disease"/>
            <person name="Wu L."/>
            <person name="Ma J."/>
        </authorList>
    </citation>
    <scope>NUCLEOTIDE SEQUENCE [LARGE SCALE GENOMIC DNA]</scope>
    <source>
        <strain evidence="4">DT72</strain>
    </source>
</reference>
<keyword evidence="4" id="KW-1185">Reference proteome</keyword>
<dbReference type="AlphaFoldDB" id="A0ABD5WET8"/>
<evidence type="ECO:0000313" key="2">
    <source>
        <dbReference type="EMBL" id="MFC7078753.1"/>
    </source>
</evidence>
<proteinExistence type="predicted"/>
<dbReference type="InterPro" id="IPR055975">
    <property type="entry name" value="DUF7553"/>
</dbReference>
<dbReference type="EMBL" id="JBHSZH010000001">
    <property type="protein sequence ID" value="MFC7079092.1"/>
    <property type="molecule type" value="Genomic_DNA"/>
</dbReference>
<evidence type="ECO:0000313" key="4">
    <source>
        <dbReference type="Proteomes" id="UP001596407"/>
    </source>
</evidence>
<comment type="caution">
    <text evidence="3">The sequence shown here is derived from an EMBL/GenBank/DDBJ whole genome shotgun (WGS) entry which is preliminary data.</text>
</comment>
<organism evidence="3 4">
    <name type="scientific">Halorussus caseinilyticus</name>
    <dbReference type="NCBI Taxonomy" id="3034025"/>
    <lineage>
        <taxon>Archaea</taxon>
        <taxon>Methanobacteriati</taxon>
        <taxon>Methanobacteriota</taxon>
        <taxon>Stenosarchaea group</taxon>
        <taxon>Halobacteria</taxon>
        <taxon>Halobacteriales</taxon>
        <taxon>Haladaptataceae</taxon>
        <taxon>Halorussus</taxon>
    </lineage>
</organism>
<evidence type="ECO:0000313" key="3">
    <source>
        <dbReference type="EMBL" id="MFC7079092.1"/>
    </source>
</evidence>
<dbReference type="RefSeq" id="WP_276282412.1">
    <property type="nucleotide sequence ID" value="NZ_CP119810.1"/>
</dbReference>
<name>A0ABD5WET8_9EURY</name>
<reference evidence="3" key="1">
    <citation type="journal article" date="2014" name="Int. J. Syst. Evol. Microbiol.">
        <title>Complete genome sequence of Corynebacterium casei LMG S-19264T (=DSM 44701T), isolated from a smear-ripened cheese.</title>
        <authorList>
            <consortium name="US DOE Joint Genome Institute (JGI-PGF)"/>
            <person name="Walter F."/>
            <person name="Albersmeier A."/>
            <person name="Kalinowski J."/>
            <person name="Ruckert C."/>
        </authorList>
    </citation>
    <scope>NUCLEOTIDE SEQUENCE [LARGE SCALE GENOMIC DNA]</scope>
    <source>
        <strain evidence="3">CCM 7472</strain>
    </source>
</reference>
<reference evidence="3" key="3">
    <citation type="submission" date="2024-09" db="EMBL/GenBank/DDBJ databases">
        <authorList>
            <person name="Sun Q."/>
        </authorList>
    </citation>
    <scope>NUCLEOTIDE SEQUENCE</scope>
    <source>
        <strain evidence="3">CCM 7472</strain>
    </source>
</reference>
<accession>A0ABD5WET8</accession>
<evidence type="ECO:0000256" key="1">
    <source>
        <dbReference type="SAM" id="MobiDB-lite"/>
    </source>
</evidence>
<dbReference type="GeneID" id="79305539"/>